<keyword evidence="1 2" id="KW-0129">CBS domain</keyword>
<feature type="domain" description="CBS" evidence="3">
    <location>
        <begin position="76"/>
        <end position="133"/>
    </location>
</feature>
<proteinExistence type="predicted"/>
<dbReference type="InterPro" id="IPR051257">
    <property type="entry name" value="Diverse_CBS-Domain"/>
</dbReference>
<sequence length="142" mass="16199">MSKELTVESVMKKPVITLRPTSSIMEAADLMRRENIGCIVVTEDEKPVGIVTERDIVRFIAIHGKEALDFPLSSLMSSPVVTCTPDTAVTKAYVMMYEKRIRRLPVVKNGKLVGIVTERDLIYWFLKMLGYPEKREVIERLK</sequence>
<dbReference type="RefSeq" id="WP_125671781.1">
    <property type="nucleotide sequence ID" value="NZ_RCOS01000112.1"/>
</dbReference>
<reference evidence="4 5" key="1">
    <citation type="submission" date="2018-10" db="EMBL/GenBank/DDBJ databases">
        <title>Co-occurring genomic capacity for anaerobic methane metabolism and dissimilatory sulfite reduction discovered in the Korarchaeota.</title>
        <authorList>
            <person name="Mckay L.J."/>
            <person name="Dlakic M."/>
            <person name="Fields M.W."/>
            <person name="Delmont T.O."/>
            <person name="Eren A.M."/>
            <person name="Jay Z.J."/>
            <person name="Klingelsmith K.B."/>
            <person name="Rusch D.B."/>
            <person name="Inskeep W.P."/>
        </authorList>
    </citation>
    <scope>NUCLEOTIDE SEQUENCE [LARGE SCALE GENOMIC DNA]</scope>
    <source>
        <strain evidence="4 5">MDKW</strain>
    </source>
</reference>
<dbReference type="EMBL" id="RCOS01000112">
    <property type="protein sequence ID" value="RSN73701.1"/>
    <property type="molecule type" value="Genomic_DNA"/>
</dbReference>
<dbReference type="SUPFAM" id="SSF54631">
    <property type="entry name" value="CBS-domain pair"/>
    <property type="match status" value="1"/>
</dbReference>
<dbReference type="Gene3D" id="3.10.580.10">
    <property type="entry name" value="CBS-domain"/>
    <property type="match status" value="1"/>
</dbReference>
<evidence type="ECO:0000256" key="1">
    <source>
        <dbReference type="ARBA" id="ARBA00023122"/>
    </source>
</evidence>
<evidence type="ECO:0000313" key="4">
    <source>
        <dbReference type="EMBL" id="RSN73701.1"/>
    </source>
</evidence>
<dbReference type="InterPro" id="IPR046342">
    <property type="entry name" value="CBS_dom_sf"/>
</dbReference>
<dbReference type="AlphaFoldDB" id="A0A429GIL6"/>
<evidence type="ECO:0000259" key="3">
    <source>
        <dbReference type="PROSITE" id="PS51371"/>
    </source>
</evidence>
<comment type="caution">
    <text evidence="4">The sequence shown here is derived from an EMBL/GenBank/DDBJ whole genome shotgun (WGS) entry which is preliminary data.</text>
</comment>
<dbReference type="Proteomes" id="UP000277582">
    <property type="component" value="Unassembled WGS sequence"/>
</dbReference>
<dbReference type="InterPro" id="IPR044725">
    <property type="entry name" value="CBSX3_CBS_dom"/>
</dbReference>
<protein>
    <submittedName>
        <fullName evidence="4">CBS domain-containing protein</fullName>
    </submittedName>
</protein>
<dbReference type="Pfam" id="PF00571">
    <property type="entry name" value="CBS"/>
    <property type="match status" value="2"/>
</dbReference>
<name>A0A429GIL6_9CREN</name>
<dbReference type="CDD" id="cd04623">
    <property type="entry name" value="CBS_pair_bac_euk"/>
    <property type="match status" value="1"/>
</dbReference>
<keyword evidence="5" id="KW-1185">Reference proteome</keyword>
<accession>A0A429GIL6</accession>
<dbReference type="InterPro" id="IPR000644">
    <property type="entry name" value="CBS_dom"/>
</dbReference>
<dbReference type="PANTHER" id="PTHR43080:SF2">
    <property type="entry name" value="CBS DOMAIN-CONTAINING PROTEIN"/>
    <property type="match status" value="1"/>
</dbReference>
<evidence type="ECO:0000313" key="5">
    <source>
        <dbReference type="Proteomes" id="UP000277582"/>
    </source>
</evidence>
<organism evidence="4 5">
    <name type="scientific">Candidatus Methanodesulfokora washburnensis</name>
    <dbReference type="NCBI Taxonomy" id="2478471"/>
    <lineage>
        <taxon>Archaea</taxon>
        <taxon>Thermoproteota</taxon>
        <taxon>Candidatus Korarchaeia</taxon>
        <taxon>Candidatus Korarchaeia incertae sedis</taxon>
        <taxon>Candidatus Methanodesulfokora</taxon>
    </lineage>
</organism>
<dbReference type="OrthoDB" id="65817at2157"/>
<dbReference type="SMART" id="SM00116">
    <property type="entry name" value="CBS"/>
    <property type="match status" value="2"/>
</dbReference>
<dbReference type="PROSITE" id="PS51371">
    <property type="entry name" value="CBS"/>
    <property type="match status" value="2"/>
</dbReference>
<gene>
    <name evidence="4" type="ORF">D6D85_09660</name>
</gene>
<dbReference type="PANTHER" id="PTHR43080">
    <property type="entry name" value="CBS DOMAIN-CONTAINING PROTEIN CBSX3, MITOCHONDRIAL"/>
    <property type="match status" value="1"/>
</dbReference>
<evidence type="ECO:0000256" key="2">
    <source>
        <dbReference type="PROSITE-ProRule" id="PRU00703"/>
    </source>
</evidence>
<feature type="domain" description="CBS" evidence="3">
    <location>
        <begin position="11"/>
        <end position="68"/>
    </location>
</feature>